<dbReference type="InterPro" id="IPR020904">
    <property type="entry name" value="Sc_DH/Rdtase_CS"/>
</dbReference>
<dbReference type="InterPro" id="IPR002347">
    <property type="entry name" value="SDR_fam"/>
</dbReference>
<dbReference type="PRINTS" id="PR00081">
    <property type="entry name" value="GDHRDH"/>
</dbReference>
<dbReference type="PANTHER" id="PTHR44085">
    <property type="entry name" value="SEPIAPTERIN REDUCTASE"/>
    <property type="match status" value="1"/>
</dbReference>
<keyword evidence="5" id="KW-0560">Oxidoreductase</keyword>
<organism evidence="6 7">
    <name type="scientific">Virgibacillus indicus</name>
    <dbReference type="NCBI Taxonomy" id="2024554"/>
    <lineage>
        <taxon>Bacteria</taxon>
        <taxon>Bacillati</taxon>
        <taxon>Bacillota</taxon>
        <taxon>Bacilli</taxon>
        <taxon>Bacillales</taxon>
        <taxon>Bacillaceae</taxon>
        <taxon>Virgibacillus</taxon>
    </lineage>
</organism>
<dbReference type="Pfam" id="PF00106">
    <property type="entry name" value="adh_short"/>
    <property type="match status" value="1"/>
</dbReference>
<gene>
    <name evidence="6" type="ORF">CIL03_14400</name>
</gene>
<dbReference type="GO" id="GO:0004757">
    <property type="term" value="F:sepiapterin reductase (NADP+) activity"/>
    <property type="evidence" value="ECO:0007669"/>
    <property type="project" value="TreeGrafter"/>
</dbReference>
<dbReference type="Gene3D" id="3.40.50.720">
    <property type="entry name" value="NAD(P)-binding Rossmann-like Domain"/>
    <property type="match status" value="1"/>
</dbReference>
<dbReference type="Proteomes" id="UP000216498">
    <property type="component" value="Unassembled WGS sequence"/>
</dbReference>
<evidence type="ECO:0000256" key="5">
    <source>
        <dbReference type="ARBA" id="ARBA00023002"/>
    </source>
</evidence>
<proteinExistence type="inferred from homology"/>
<comment type="caution">
    <text evidence="6">The sequence shown here is derived from an EMBL/GenBank/DDBJ whole genome shotgun (WGS) entry which is preliminary data.</text>
</comment>
<dbReference type="EMBL" id="NPMS01000007">
    <property type="protein sequence ID" value="OZU87996.1"/>
    <property type="molecule type" value="Genomic_DNA"/>
</dbReference>
<evidence type="ECO:0000256" key="2">
    <source>
        <dbReference type="ARBA" id="ARBA00006484"/>
    </source>
</evidence>
<dbReference type="PANTHER" id="PTHR44085:SF2">
    <property type="entry name" value="SEPIAPTERIN REDUCTASE"/>
    <property type="match status" value="1"/>
</dbReference>
<dbReference type="GO" id="GO:0006729">
    <property type="term" value="P:tetrahydrobiopterin biosynthetic process"/>
    <property type="evidence" value="ECO:0007669"/>
    <property type="project" value="TreeGrafter"/>
</dbReference>
<keyword evidence="4" id="KW-0521">NADP</keyword>
<comment type="similarity">
    <text evidence="2">Belongs to the short-chain dehydrogenases/reductases (SDR) family.</text>
</comment>
<keyword evidence="7" id="KW-1185">Reference proteome</keyword>
<dbReference type="InterPro" id="IPR036291">
    <property type="entry name" value="NAD(P)-bd_dom_sf"/>
</dbReference>
<dbReference type="NCBIfam" id="NF005381">
    <property type="entry name" value="PRK06924.1"/>
    <property type="match status" value="1"/>
</dbReference>
<sequence>MKFAIVTGVSRGLGESAAKLFLEQGINVIGISRGKSDSLTEIAYQNNVSFQQYSCDLSNLKAIDETFSEIADAVFEHEPTVLYLVNNAGVIEPVNKSMDINSEDLAYHVQVNTIAPMAITNFLLKQAGKHEVPLIAAGISSGAAERAVSGWSVYCSTKAALNRYTETVALEQEQLNTGNKVIAFSPGIMDTAMQEKIRSSSESEFSDVETFKNYKENGLLKDTDTVAGVLVDILTDETNIINGKIYNVKEYF</sequence>
<dbReference type="AlphaFoldDB" id="A0A265N9K4"/>
<evidence type="ECO:0000256" key="3">
    <source>
        <dbReference type="ARBA" id="ARBA00022490"/>
    </source>
</evidence>
<dbReference type="GO" id="GO:0005737">
    <property type="term" value="C:cytoplasm"/>
    <property type="evidence" value="ECO:0007669"/>
    <property type="project" value="UniProtKB-SubCell"/>
</dbReference>
<evidence type="ECO:0000313" key="7">
    <source>
        <dbReference type="Proteomes" id="UP000216498"/>
    </source>
</evidence>
<dbReference type="SUPFAM" id="SSF51735">
    <property type="entry name" value="NAD(P)-binding Rossmann-fold domains"/>
    <property type="match status" value="1"/>
</dbReference>
<reference evidence="6 7" key="1">
    <citation type="submission" date="2017-08" db="EMBL/GenBank/DDBJ databases">
        <title>Virgibacillus indicus sp. nov. and Virgibacillus profoundi sp. nov, two moderately halophilic bacteria isolated from marine sediment by using the Microfluidic Streak Plate.</title>
        <authorList>
            <person name="Xu B."/>
            <person name="Hu B."/>
            <person name="Wang J."/>
            <person name="Zhu Y."/>
            <person name="Huang L."/>
            <person name="Du W."/>
            <person name="Huang Y."/>
        </authorList>
    </citation>
    <scope>NUCLEOTIDE SEQUENCE [LARGE SCALE GENOMIC DNA]</scope>
    <source>
        <strain evidence="6 7">IO3-P2-C2</strain>
    </source>
</reference>
<evidence type="ECO:0000256" key="1">
    <source>
        <dbReference type="ARBA" id="ARBA00004496"/>
    </source>
</evidence>
<evidence type="ECO:0000256" key="4">
    <source>
        <dbReference type="ARBA" id="ARBA00022857"/>
    </source>
</evidence>
<comment type="subcellular location">
    <subcellularLocation>
        <location evidence="1">Cytoplasm</location>
    </subcellularLocation>
</comment>
<protein>
    <submittedName>
        <fullName evidence="6">Short-chain dehydrogenase</fullName>
    </submittedName>
</protein>
<keyword evidence="3" id="KW-0963">Cytoplasm</keyword>
<dbReference type="RefSeq" id="WP_094886684.1">
    <property type="nucleotide sequence ID" value="NZ_NPMS01000007.1"/>
</dbReference>
<dbReference type="OrthoDB" id="9794387at2"/>
<dbReference type="PROSITE" id="PS00061">
    <property type="entry name" value="ADH_SHORT"/>
    <property type="match status" value="1"/>
</dbReference>
<evidence type="ECO:0000313" key="6">
    <source>
        <dbReference type="EMBL" id="OZU87996.1"/>
    </source>
</evidence>
<name>A0A265N9K4_9BACI</name>
<dbReference type="InterPro" id="IPR051721">
    <property type="entry name" value="Biopterin_syn/organic_redct"/>
</dbReference>
<accession>A0A265N9K4</accession>